<evidence type="ECO:0000256" key="1">
    <source>
        <dbReference type="SAM" id="MobiDB-lite"/>
    </source>
</evidence>
<reference evidence="2" key="1">
    <citation type="submission" date="2015-10" db="EMBL/GenBank/DDBJ databases">
        <authorList>
            <person name="Gilbert D.G."/>
        </authorList>
    </citation>
    <scope>NUCLEOTIDE SEQUENCE</scope>
</reference>
<feature type="compositionally biased region" description="Acidic residues" evidence="1">
    <location>
        <begin position="32"/>
        <end position="48"/>
    </location>
</feature>
<proteinExistence type="predicted"/>
<evidence type="ECO:0000313" key="2">
    <source>
        <dbReference type="EMBL" id="CUS42282.1"/>
    </source>
</evidence>
<protein>
    <recommendedName>
        <fullName evidence="3">Lipoprotein</fullName>
    </recommendedName>
</protein>
<dbReference type="AlphaFoldDB" id="A0A161KC77"/>
<organism evidence="2">
    <name type="scientific">hydrothermal vent metagenome</name>
    <dbReference type="NCBI Taxonomy" id="652676"/>
    <lineage>
        <taxon>unclassified sequences</taxon>
        <taxon>metagenomes</taxon>
        <taxon>ecological metagenomes</taxon>
    </lineage>
</organism>
<evidence type="ECO:0008006" key="3">
    <source>
        <dbReference type="Google" id="ProtNLM"/>
    </source>
</evidence>
<gene>
    <name evidence="2" type="ORF">MGWOODY_Tha623</name>
</gene>
<name>A0A161KC77_9ZZZZ</name>
<feature type="region of interest" description="Disordered" evidence="1">
    <location>
        <begin position="32"/>
        <end position="51"/>
    </location>
</feature>
<dbReference type="PROSITE" id="PS51257">
    <property type="entry name" value="PROKAR_LIPOPROTEIN"/>
    <property type="match status" value="1"/>
</dbReference>
<dbReference type="EMBL" id="CZQC01000064">
    <property type="protein sequence ID" value="CUS42282.1"/>
    <property type="molecule type" value="Genomic_DNA"/>
</dbReference>
<sequence>MTTLTKVLGHGAVAMAMALSLTACNWGDEVIDEIGTDDPTTDPVDPDPVDPAPVDLSGLPAANSALSTTSPEGIWMLIATENSTLPNDADSMNPFNFTSTSRELVAISANTDGIYTVTRCEGGWRDAYTLTATADGYTATLSETTAADSSGVSYTTDTNFTVAYSSDFQTLTVNGSAITTPVGENLTLAIEGVKVSDSTDFSAAPELTYTYNLDYTNLGTAGEQTSAIAQCIGVQTATKTTEQPNDVWQVDQSEYTFYNASNQQLQYYRFDQNIDGVITNTLGATINTAAVTTLYINTCNDTEPDCNAAANWTEAISNDATTVAFDVNYEVVNNDYVINPLALTPFTAFLWPHDGDFMHGAASVVINPVAP</sequence>
<accession>A0A161KC77</accession>